<dbReference type="AlphaFoldDB" id="A6P1W8"/>
<protein>
    <submittedName>
        <fullName evidence="1">Uncharacterized protein</fullName>
    </submittedName>
</protein>
<accession>A6P1W8</accession>
<evidence type="ECO:0000313" key="2">
    <source>
        <dbReference type="Proteomes" id="UP000003639"/>
    </source>
</evidence>
<reference evidence="1 2" key="1">
    <citation type="submission" date="2007-04" db="EMBL/GenBank/DDBJ databases">
        <authorList>
            <person name="Fulton L."/>
            <person name="Clifton S."/>
            <person name="Fulton B."/>
            <person name="Xu J."/>
            <person name="Minx P."/>
            <person name="Pepin K.H."/>
            <person name="Johnson M."/>
            <person name="Thiruvilangam P."/>
            <person name="Bhonagiri V."/>
            <person name="Nash W.E."/>
            <person name="Mardis E.R."/>
            <person name="Wilson R.K."/>
        </authorList>
    </citation>
    <scope>NUCLEOTIDE SEQUENCE [LARGE SCALE GENOMIC DNA]</scope>
    <source>
        <strain evidence="1 2">ATCC 29799</strain>
    </source>
</reference>
<keyword evidence="2" id="KW-1185">Reference proteome</keyword>
<proteinExistence type="predicted"/>
<comment type="caution">
    <text evidence="1">The sequence shown here is derived from an EMBL/GenBank/DDBJ whole genome shotgun (WGS) entry which is preliminary data.</text>
</comment>
<evidence type="ECO:0000313" key="1">
    <source>
        <dbReference type="EMBL" id="EDM97638.1"/>
    </source>
</evidence>
<reference evidence="1 2" key="2">
    <citation type="submission" date="2007-06" db="EMBL/GenBank/DDBJ databases">
        <title>Draft genome sequence of Pseudoflavonifractor capillosus ATCC 29799.</title>
        <authorList>
            <person name="Sudarsanam P."/>
            <person name="Ley R."/>
            <person name="Guruge J."/>
            <person name="Turnbaugh P.J."/>
            <person name="Mahowald M."/>
            <person name="Liep D."/>
            <person name="Gordon J."/>
        </authorList>
    </citation>
    <scope>NUCLEOTIDE SEQUENCE [LARGE SCALE GENOMIC DNA]</scope>
    <source>
        <strain evidence="1 2">ATCC 29799</strain>
    </source>
</reference>
<dbReference type="Proteomes" id="UP000003639">
    <property type="component" value="Unassembled WGS sequence"/>
</dbReference>
<sequence length="37" mass="4054">MNGGKGDSTMAKIMEIIAKETKGKSYHTYDCFLLGTL</sequence>
<organism evidence="1 2">
    <name type="scientific">Pseudoflavonifractor capillosus ATCC 29799</name>
    <dbReference type="NCBI Taxonomy" id="411467"/>
    <lineage>
        <taxon>Bacteria</taxon>
        <taxon>Bacillati</taxon>
        <taxon>Bacillota</taxon>
        <taxon>Clostridia</taxon>
        <taxon>Eubacteriales</taxon>
        <taxon>Oscillospiraceae</taxon>
        <taxon>Pseudoflavonifractor</taxon>
    </lineage>
</organism>
<dbReference type="EMBL" id="AAXG02000049">
    <property type="protein sequence ID" value="EDM97638.1"/>
    <property type="molecule type" value="Genomic_DNA"/>
</dbReference>
<gene>
    <name evidence="1" type="ORF">BACCAP_04497</name>
</gene>
<dbReference type="STRING" id="411467.BACCAP_04497"/>
<name>A6P1W8_9FIRM</name>